<dbReference type="InParanoid" id="E2BVW1"/>
<evidence type="ECO:0000313" key="3">
    <source>
        <dbReference type="Proteomes" id="UP000008237"/>
    </source>
</evidence>
<evidence type="ECO:0000313" key="2">
    <source>
        <dbReference type="EMBL" id="EFN80168.1"/>
    </source>
</evidence>
<feature type="non-terminal residue" evidence="2">
    <location>
        <position position="1"/>
    </location>
</feature>
<feature type="region of interest" description="Disordered" evidence="1">
    <location>
        <begin position="38"/>
        <end position="58"/>
    </location>
</feature>
<feature type="non-terminal residue" evidence="2">
    <location>
        <position position="58"/>
    </location>
</feature>
<keyword evidence="3" id="KW-1185">Reference proteome</keyword>
<dbReference type="AlphaFoldDB" id="E2BVW1"/>
<dbReference type="EMBL" id="GL451044">
    <property type="protein sequence ID" value="EFN80168.1"/>
    <property type="molecule type" value="Genomic_DNA"/>
</dbReference>
<name>E2BVW1_HARSA</name>
<proteinExistence type="predicted"/>
<protein>
    <submittedName>
        <fullName evidence="2">Uncharacterized protein</fullName>
    </submittedName>
</protein>
<gene>
    <name evidence="2" type="ORF">EAI_02110</name>
</gene>
<organism evidence="3">
    <name type="scientific">Harpegnathos saltator</name>
    <name type="common">Jerdon's jumping ant</name>
    <dbReference type="NCBI Taxonomy" id="610380"/>
    <lineage>
        <taxon>Eukaryota</taxon>
        <taxon>Metazoa</taxon>
        <taxon>Ecdysozoa</taxon>
        <taxon>Arthropoda</taxon>
        <taxon>Hexapoda</taxon>
        <taxon>Insecta</taxon>
        <taxon>Pterygota</taxon>
        <taxon>Neoptera</taxon>
        <taxon>Endopterygota</taxon>
        <taxon>Hymenoptera</taxon>
        <taxon>Apocrita</taxon>
        <taxon>Aculeata</taxon>
        <taxon>Formicoidea</taxon>
        <taxon>Formicidae</taxon>
        <taxon>Ponerinae</taxon>
        <taxon>Ponerini</taxon>
        <taxon>Harpegnathos</taxon>
    </lineage>
</organism>
<reference evidence="2 3" key="1">
    <citation type="journal article" date="2010" name="Science">
        <title>Genomic comparison of the ants Camponotus floridanus and Harpegnathos saltator.</title>
        <authorList>
            <person name="Bonasio R."/>
            <person name="Zhang G."/>
            <person name="Ye C."/>
            <person name="Mutti N.S."/>
            <person name="Fang X."/>
            <person name="Qin N."/>
            <person name="Donahue G."/>
            <person name="Yang P."/>
            <person name="Li Q."/>
            <person name="Li C."/>
            <person name="Zhang P."/>
            <person name="Huang Z."/>
            <person name="Berger S.L."/>
            <person name="Reinberg D."/>
            <person name="Wang J."/>
            <person name="Liebig J."/>
        </authorList>
    </citation>
    <scope>NUCLEOTIDE SEQUENCE [LARGE SCALE GENOMIC DNA]</scope>
    <source>
        <strain evidence="2 3">R22 G/1</strain>
    </source>
</reference>
<accession>E2BVW1</accession>
<sequence length="58" mass="6547">KLTGKLMNELTVYYGFAIRQNCDSIIKKEGCKGWAALHHKSSTNKEPHHENYLPGSDS</sequence>
<dbReference type="Proteomes" id="UP000008237">
    <property type="component" value="Unassembled WGS sequence"/>
</dbReference>
<evidence type="ECO:0000256" key="1">
    <source>
        <dbReference type="SAM" id="MobiDB-lite"/>
    </source>
</evidence>